<dbReference type="UniPathway" id="UPA00232"/>
<organism evidence="10 11">
    <name type="scientific">Moraxella macacae 0408225</name>
    <dbReference type="NCBI Taxonomy" id="1230338"/>
    <lineage>
        <taxon>Bacteria</taxon>
        <taxon>Pseudomonadati</taxon>
        <taxon>Pseudomonadota</taxon>
        <taxon>Gammaproteobacteria</taxon>
        <taxon>Moraxellales</taxon>
        <taxon>Moraxellaceae</taxon>
        <taxon>Moraxella</taxon>
    </lineage>
</organism>
<dbReference type="NCBIfam" id="NF006593">
    <property type="entry name" value="PRK09126.1"/>
    <property type="match status" value="1"/>
</dbReference>
<evidence type="ECO:0000256" key="3">
    <source>
        <dbReference type="ARBA" id="ARBA00005349"/>
    </source>
</evidence>
<dbReference type="PANTHER" id="PTHR43876:SF25">
    <property type="entry name" value="MONOOXYGENASE NMA2164"/>
    <property type="match status" value="1"/>
</dbReference>
<dbReference type="PATRIC" id="fig|1230338.3.peg.707"/>
<dbReference type="InterPro" id="IPR002938">
    <property type="entry name" value="FAD-bd"/>
</dbReference>
<dbReference type="GO" id="GO:0006744">
    <property type="term" value="P:ubiquinone biosynthetic process"/>
    <property type="evidence" value="ECO:0007669"/>
    <property type="project" value="UniProtKB-UniPathway"/>
</dbReference>
<dbReference type="OrthoDB" id="9769565at2"/>
<dbReference type="RefSeq" id="WP_009767206.1">
    <property type="nucleotide sequence ID" value="NZ_ANIN01000001.1"/>
</dbReference>
<evidence type="ECO:0000313" key="10">
    <source>
        <dbReference type="EMBL" id="ELA09386.1"/>
    </source>
</evidence>
<protein>
    <recommendedName>
        <fullName evidence="9">FAD-binding domain-containing protein</fullName>
    </recommendedName>
</protein>
<comment type="similarity">
    <text evidence="3">Belongs to the UbiH/COQ6 family.</text>
</comment>
<keyword evidence="11" id="KW-1185">Reference proteome</keyword>
<keyword evidence="5" id="KW-0274">FAD</keyword>
<evidence type="ECO:0000259" key="9">
    <source>
        <dbReference type="Pfam" id="PF01494"/>
    </source>
</evidence>
<dbReference type="NCBIfam" id="TIGR01988">
    <property type="entry name" value="Ubi-OHases"/>
    <property type="match status" value="1"/>
</dbReference>
<dbReference type="Pfam" id="PF01494">
    <property type="entry name" value="FAD_binding_3"/>
    <property type="match status" value="1"/>
</dbReference>
<name>L2F9D2_9GAMM</name>
<feature type="domain" description="FAD-binding" evidence="9">
    <location>
        <begin position="194"/>
        <end position="382"/>
    </location>
</feature>
<dbReference type="EMBL" id="ANIN01000001">
    <property type="protein sequence ID" value="ELA09386.1"/>
    <property type="molecule type" value="Genomic_DNA"/>
</dbReference>
<dbReference type="GO" id="GO:0071949">
    <property type="term" value="F:FAD binding"/>
    <property type="evidence" value="ECO:0007669"/>
    <property type="project" value="InterPro"/>
</dbReference>
<keyword evidence="6" id="KW-0560">Oxidoreductase</keyword>
<dbReference type="Proteomes" id="UP000023795">
    <property type="component" value="Unassembled WGS sequence"/>
</dbReference>
<keyword evidence="4" id="KW-0285">Flavoprotein</keyword>
<comment type="pathway">
    <text evidence="2">Cofactor biosynthesis; ubiquinone biosynthesis.</text>
</comment>
<evidence type="ECO:0000256" key="5">
    <source>
        <dbReference type="ARBA" id="ARBA00022827"/>
    </source>
</evidence>
<comment type="cofactor">
    <cofactor evidence="1">
        <name>FAD</name>
        <dbReference type="ChEBI" id="CHEBI:57692"/>
    </cofactor>
</comment>
<evidence type="ECO:0000313" key="11">
    <source>
        <dbReference type="Proteomes" id="UP000023795"/>
    </source>
</evidence>
<accession>L2F9D2</accession>
<proteinExistence type="inferred from homology"/>
<sequence>MYANPQNQLHNQTHNPSDDNATKDNVTSDNVTKDNAPDIIIVGAGPVGLAFARSVASTGLNILVIEKNSEDSLANPDYDGREIALTHASKRTLQNLDIWPRIDDKHIHLLKDASVLDGNSSYQLYFGTPSTLKNSFFGNMLDTKLDNLGYLISNHLIRKACYESVKSQPNIKLLCGIGVKSVATNDVCNYVELEDGKKFDASLLVIADSRFSSNRRKLGISADSYDFGRSMIVCRLSNTVSNQHRAVEYFYYGLTLALLPLTENITNCVITVDSQEAKAMLALSPDAFAKKITAYIGGKLGEMSLISTQHTYPLVSVHANRFYRGRAVLIGDSAVGMHPVTAHGFNLGLNSVAILAKLITQAQSKQQDFASQKLLARYEKQHMLITRPMYHGTNAMVKLFTTDSKPAKLVRTAVMRISNNFLPIKALITKQLTG</sequence>
<dbReference type="Gene3D" id="3.50.50.60">
    <property type="entry name" value="FAD/NAD(P)-binding domain"/>
    <property type="match status" value="2"/>
</dbReference>
<dbReference type="GO" id="GO:0004497">
    <property type="term" value="F:monooxygenase activity"/>
    <property type="evidence" value="ECO:0007669"/>
    <property type="project" value="UniProtKB-KW"/>
</dbReference>
<evidence type="ECO:0000256" key="2">
    <source>
        <dbReference type="ARBA" id="ARBA00004749"/>
    </source>
</evidence>
<dbReference type="SUPFAM" id="SSF51905">
    <property type="entry name" value="FAD/NAD(P)-binding domain"/>
    <property type="match status" value="1"/>
</dbReference>
<dbReference type="GO" id="GO:0016705">
    <property type="term" value="F:oxidoreductase activity, acting on paired donors, with incorporation or reduction of molecular oxygen"/>
    <property type="evidence" value="ECO:0007669"/>
    <property type="project" value="InterPro"/>
</dbReference>
<dbReference type="STRING" id="1230338.MOMA_03250"/>
<keyword evidence="7" id="KW-0503">Monooxygenase</keyword>
<dbReference type="InterPro" id="IPR036188">
    <property type="entry name" value="FAD/NAD-bd_sf"/>
</dbReference>
<evidence type="ECO:0000256" key="7">
    <source>
        <dbReference type="ARBA" id="ARBA00023033"/>
    </source>
</evidence>
<evidence type="ECO:0000256" key="4">
    <source>
        <dbReference type="ARBA" id="ARBA00022630"/>
    </source>
</evidence>
<reference evidence="10 11" key="1">
    <citation type="journal article" date="2013" name="Genome Announc.">
        <title>Genome Sequence of Moraxella macacae 0408225, a Novel Bacterial Species Isolated from a Cynomolgus Macaque with Epistaxis.</title>
        <authorList>
            <person name="Ladner J.T."/>
            <person name="Whitehouse C.A."/>
            <person name="Koroleva G.I."/>
            <person name="Palacios G.F."/>
        </authorList>
    </citation>
    <scope>NUCLEOTIDE SEQUENCE [LARGE SCALE GENOMIC DNA]</scope>
    <source>
        <strain evidence="10 11">0408225</strain>
    </source>
</reference>
<evidence type="ECO:0000256" key="1">
    <source>
        <dbReference type="ARBA" id="ARBA00001974"/>
    </source>
</evidence>
<dbReference type="eggNOG" id="COG0654">
    <property type="taxonomic scope" value="Bacteria"/>
</dbReference>
<dbReference type="InterPro" id="IPR051205">
    <property type="entry name" value="UbiH/COQ6_monooxygenase"/>
</dbReference>
<feature type="compositionally biased region" description="Polar residues" evidence="8">
    <location>
        <begin position="1"/>
        <end position="15"/>
    </location>
</feature>
<dbReference type="PRINTS" id="PR00420">
    <property type="entry name" value="RNGMNOXGNASE"/>
</dbReference>
<feature type="region of interest" description="Disordered" evidence="8">
    <location>
        <begin position="1"/>
        <end position="30"/>
    </location>
</feature>
<dbReference type="AlphaFoldDB" id="L2F9D2"/>
<evidence type="ECO:0000256" key="8">
    <source>
        <dbReference type="SAM" id="MobiDB-lite"/>
    </source>
</evidence>
<evidence type="ECO:0000256" key="6">
    <source>
        <dbReference type="ARBA" id="ARBA00023002"/>
    </source>
</evidence>
<gene>
    <name evidence="10" type="ORF">MOMA_03250</name>
</gene>
<comment type="caution">
    <text evidence="10">The sequence shown here is derived from an EMBL/GenBank/DDBJ whole genome shotgun (WGS) entry which is preliminary data.</text>
</comment>
<dbReference type="InterPro" id="IPR010971">
    <property type="entry name" value="UbiH/COQ6"/>
</dbReference>
<dbReference type="PANTHER" id="PTHR43876">
    <property type="entry name" value="UBIQUINONE BIOSYNTHESIS MONOOXYGENASE COQ6, MITOCHONDRIAL"/>
    <property type="match status" value="1"/>
</dbReference>